<name>A0A2P6NMS1_9EUKA</name>
<organism evidence="2 3">
    <name type="scientific">Planoprotostelium fungivorum</name>
    <dbReference type="NCBI Taxonomy" id="1890364"/>
    <lineage>
        <taxon>Eukaryota</taxon>
        <taxon>Amoebozoa</taxon>
        <taxon>Evosea</taxon>
        <taxon>Variosea</taxon>
        <taxon>Cavosteliida</taxon>
        <taxon>Cavosteliaceae</taxon>
        <taxon>Planoprotostelium</taxon>
    </lineage>
</organism>
<evidence type="ECO:0000313" key="3">
    <source>
        <dbReference type="Proteomes" id="UP000241769"/>
    </source>
</evidence>
<feature type="region of interest" description="Disordered" evidence="1">
    <location>
        <begin position="606"/>
        <end position="724"/>
    </location>
</feature>
<protein>
    <submittedName>
        <fullName evidence="2">Uncharacterized protein</fullName>
    </submittedName>
</protein>
<feature type="compositionally biased region" description="Low complexity" evidence="1">
    <location>
        <begin position="392"/>
        <end position="404"/>
    </location>
</feature>
<dbReference type="InParanoid" id="A0A2P6NMS1"/>
<feature type="compositionally biased region" description="Acidic residues" evidence="1">
    <location>
        <begin position="668"/>
        <end position="677"/>
    </location>
</feature>
<feature type="compositionally biased region" description="Basic and acidic residues" evidence="1">
    <location>
        <begin position="41"/>
        <end position="52"/>
    </location>
</feature>
<evidence type="ECO:0000313" key="2">
    <source>
        <dbReference type="EMBL" id="PRP85263.1"/>
    </source>
</evidence>
<feature type="region of interest" description="Disordered" evidence="1">
    <location>
        <begin position="1"/>
        <end position="54"/>
    </location>
</feature>
<feature type="compositionally biased region" description="Polar residues" evidence="1">
    <location>
        <begin position="233"/>
        <end position="244"/>
    </location>
</feature>
<feature type="region of interest" description="Disordered" evidence="1">
    <location>
        <begin position="486"/>
        <end position="516"/>
    </location>
</feature>
<dbReference type="EMBL" id="MDYQ01000048">
    <property type="protein sequence ID" value="PRP85263.1"/>
    <property type="molecule type" value="Genomic_DNA"/>
</dbReference>
<sequence>MGTSRVIKTARKTSRNFQKSTPNNPSIATPNTEKTSTPKQITREGKRIDTPRPKTTATIVLPDHQYTTYLTKSGLRHQFDVTPVEWKKFGFQPNSRVITPRGAGTVIGVRNHHLWIHVDIDSGASFWTSGSDESSLRALGIKELETTGNDIALQRVKEKIDEATAAPGPDNVVVDRDVQPPLPTQRKTKHMKLKDVIRGDVVRRKDHEEESTAGNGLRLPPTEPLRNVDSRNVDSQTNASLPSKETTKGQRENNTNTRRVDERKNVDTVVETNSTAAESVAPSVKNVDNGGEAGAAAKRARDKRSTKVPVDVSEKGAARYNGDSPSVPSPVDISEKSTQVHGHVNVESVDRPRKGTRENVDKRKSTPSIRSVDITEKTVQKMTDSTTRDKPSSPTTSTEPSVDTTGEKRNNVDSPDASHRDVICEIQTTMKNERETSEGTGHTSCNIIDEPIIISSRVTTSKKIVRIEPLHEGDIDVDKRKNVDGEEIAREPVTHIETHSDDSDGSDVDGPNIDNQSLADMQRIARKVREMGMVVTAKQIAFELRDEYTLTEENLTRRIAALMSGQLGRNYFEKVVVDKMNFWKLRGVAVDDTGSLVDLMNKQKAIDKQRPKEKKVREVTTLSRPIRTSKRRRIQTKIDPPTAGRGESKRPHREVEKKTPRDRHDNEESSGSDEEVEPVQRKSISERRRRPAPWTWSPPPSPKRPPLTTQDESLPALSYSTSRGRGLSFHQLDRLQGWLDHIGLGKRKAP</sequence>
<proteinExistence type="predicted"/>
<dbReference type="AlphaFoldDB" id="A0A2P6NMS1"/>
<feature type="compositionally biased region" description="Basic and acidic residues" evidence="1">
    <location>
        <begin position="646"/>
        <end position="667"/>
    </location>
</feature>
<keyword evidence="3" id="KW-1185">Reference proteome</keyword>
<gene>
    <name evidence="2" type="ORF">PROFUN_07033</name>
</gene>
<feature type="region of interest" description="Disordered" evidence="1">
    <location>
        <begin position="162"/>
        <end position="421"/>
    </location>
</feature>
<feature type="compositionally biased region" description="Basic and acidic residues" evidence="1">
    <location>
        <begin position="348"/>
        <end position="364"/>
    </location>
</feature>
<feature type="compositionally biased region" description="Polar residues" evidence="1">
    <location>
        <begin position="707"/>
        <end position="723"/>
    </location>
</feature>
<feature type="compositionally biased region" description="Polar residues" evidence="1">
    <location>
        <begin position="15"/>
        <end position="40"/>
    </location>
</feature>
<dbReference type="STRING" id="1890364.A0A2P6NMS1"/>
<evidence type="ECO:0000256" key="1">
    <source>
        <dbReference type="SAM" id="MobiDB-lite"/>
    </source>
</evidence>
<accession>A0A2P6NMS1</accession>
<dbReference type="Proteomes" id="UP000241769">
    <property type="component" value="Unassembled WGS sequence"/>
</dbReference>
<comment type="caution">
    <text evidence="2">The sequence shown here is derived from an EMBL/GenBank/DDBJ whole genome shotgun (WGS) entry which is preliminary data.</text>
</comment>
<feature type="compositionally biased region" description="Low complexity" evidence="1">
    <location>
        <begin position="323"/>
        <end position="332"/>
    </location>
</feature>
<reference evidence="2 3" key="1">
    <citation type="journal article" date="2018" name="Genome Biol. Evol.">
        <title>Multiple Roots of Fruiting Body Formation in Amoebozoa.</title>
        <authorList>
            <person name="Hillmann F."/>
            <person name="Forbes G."/>
            <person name="Novohradska S."/>
            <person name="Ferling I."/>
            <person name="Riege K."/>
            <person name="Groth M."/>
            <person name="Westermann M."/>
            <person name="Marz M."/>
            <person name="Spaller T."/>
            <person name="Winckler T."/>
            <person name="Schaap P."/>
            <person name="Glockner G."/>
        </authorList>
    </citation>
    <scope>NUCLEOTIDE SEQUENCE [LARGE SCALE GENOMIC DNA]</scope>
    <source>
        <strain evidence="2 3">Jena</strain>
    </source>
</reference>
<feature type="compositionally biased region" description="Basic and acidic residues" evidence="1">
    <location>
        <begin position="405"/>
        <end position="421"/>
    </location>
</feature>
<feature type="compositionally biased region" description="Pro residues" evidence="1">
    <location>
        <begin position="696"/>
        <end position="705"/>
    </location>
</feature>
<feature type="compositionally biased region" description="Basic and acidic residues" evidence="1">
    <location>
        <begin position="193"/>
        <end position="210"/>
    </location>
</feature>
<feature type="compositionally biased region" description="Basic and acidic residues" evidence="1">
    <location>
        <begin position="486"/>
        <end position="502"/>
    </location>
</feature>
<feature type="compositionally biased region" description="Basic and acidic residues" evidence="1">
    <location>
        <begin position="606"/>
        <end position="618"/>
    </location>
</feature>